<dbReference type="SUPFAM" id="SSF53756">
    <property type="entry name" value="UDP-Glycosyltransferase/glycogen phosphorylase"/>
    <property type="match status" value="1"/>
</dbReference>
<keyword evidence="3" id="KW-1133">Transmembrane helix</keyword>
<evidence type="ECO:0000256" key="3">
    <source>
        <dbReference type="SAM" id="Phobius"/>
    </source>
</evidence>
<reference evidence="5 6" key="1">
    <citation type="submission" date="2019-02" db="EMBL/GenBank/DDBJ databases">
        <title>Genomic Encyclopedia of Type Strains, Phase IV (KMG-IV): sequencing the most valuable type-strain genomes for metagenomic binning, comparative biology and taxonomic classification.</title>
        <authorList>
            <person name="Goeker M."/>
        </authorList>
    </citation>
    <scope>NUCLEOTIDE SEQUENCE [LARGE SCALE GENOMIC DNA]</scope>
    <source>
        <strain evidence="5 6">DSM 45622</strain>
    </source>
</reference>
<feature type="domain" description="Rhodanese" evidence="4">
    <location>
        <begin position="324"/>
        <end position="343"/>
    </location>
</feature>
<dbReference type="PANTHER" id="PTHR45947">
    <property type="entry name" value="SULFOQUINOVOSYL TRANSFERASE SQD2"/>
    <property type="match status" value="1"/>
</dbReference>
<proteinExistence type="predicted"/>
<dbReference type="InterPro" id="IPR001296">
    <property type="entry name" value="Glyco_trans_1"/>
</dbReference>
<dbReference type="InterPro" id="IPR050194">
    <property type="entry name" value="Glycosyltransferase_grp1"/>
</dbReference>
<dbReference type="InterPro" id="IPR028098">
    <property type="entry name" value="Glyco_trans_4-like_N"/>
</dbReference>
<gene>
    <name evidence="5" type="ORF">EV189_2842</name>
</gene>
<evidence type="ECO:0000256" key="1">
    <source>
        <dbReference type="ARBA" id="ARBA00022676"/>
    </source>
</evidence>
<dbReference type="AlphaFoldDB" id="A0A4Q7NQC3"/>
<dbReference type="PANTHER" id="PTHR45947:SF3">
    <property type="entry name" value="SULFOQUINOVOSYL TRANSFERASE SQD2"/>
    <property type="match status" value="1"/>
</dbReference>
<keyword evidence="6" id="KW-1185">Reference proteome</keyword>
<name>A0A4Q7NQC3_9ACTN</name>
<keyword evidence="2 5" id="KW-0808">Transferase</keyword>
<accession>A0A4Q7NQC3</accession>
<dbReference type="Gene3D" id="3.40.50.2000">
    <property type="entry name" value="Glycogen Phosphorylase B"/>
    <property type="match status" value="3"/>
</dbReference>
<organism evidence="5 6">
    <name type="scientific">Motilibacter rhizosphaerae</name>
    <dbReference type="NCBI Taxonomy" id="598652"/>
    <lineage>
        <taxon>Bacteria</taxon>
        <taxon>Bacillati</taxon>
        <taxon>Actinomycetota</taxon>
        <taxon>Actinomycetes</taxon>
        <taxon>Motilibacterales</taxon>
        <taxon>Motilibacteraceae</taxon>
        <taxon>Motilibacter</taxon>
    </lineage>
</organism>
<dbReference type="InterPro" id="IPR001763">
    <property type="entry name" value="Rhodanese-like_dom"/>
</dbReference>
<keyword evidence="3" id="KW-0472">Membrane</keyword>
<dbReference type="Proteomes" id="UP000293638">
    <property type="component" value="Unassembled WGS sequence"/>
</dbReference>
<evidence type="ECO:0000256" key="2">
    <source>
        <dbReference type="ARBA" id="ARBA00022679"/>
    </source>
</evidence>
<evidence type="ECO:0000313" key="5">
    <source>
        <dbReference type="EMBL" id="RZS87413.1"/>
    </source>
</evidence>
<dbReference type="Pfam" id="PF13439">
    <property type="entry name" value="Glyco_transf_4"/>
    <property type="match status" value="1"/>
</dbReference>
<evidence type="ECO:0000259" key="4">
    <source>
        <dbReference type="PROSITE" id="PS50206"/>
    </source>
</evidence>
<keyword evidence="1" id="KW-0328">Glycosyltransferase</keyword>
<dbReference type="CDD" id="cd03801">
    <property type="entry name" value="GT4_PimA-like"/>
    <property type="match status" value="1"/>
</dbReference>
<dbReference type="EMBL" id="SGXD01000003">
    <property type="protein sequence ID" value="RZS87413.1"/>
    <property type="molecule type" value="Genomic_DNA"/>
</dbReference>
<dbReference type="GO" id="GO:0016758">
    <property type="term" value="F:hexosyltransferase activity"/>
    <property type="evidence" value="ECO:0007669"/>
    <property type="project" value="TreeGrafter"/>
</dbReference>
<comment type="caution">
    <text evidence="5">The sequence shown here is derived from an EMBL/GenBank/DDBJ whole genome shotgun (WGS) entry which is preliminary data.</text>
</comment>
<dbReference type="PROSITE" id="PS50206">
    <property type="entry name" value="RHODANESE_3"/>
    <property type="match status" value="1"/>
</dbReference>
<dbReference type="GO" id="GO:1901137">
    <property type="term" value="P:carbohydrate derivative biosynthetic process"/>
    <property type="evidence" value="ECO:0007669"/>
    <property type="project" value="UniProtKB-ARBA"/>
</dbReference>
<evidence type="ECO:0000313" key="6">
    <source>
        <dbReference type="Proteomes" id="UP000293638"/>
    </source>
</evidence>
<protein>
    <submittedName>
        <fullName evidence="5">Glycosyltransferase involved in cell wall biosynthesis</fullName>
    </submittedName>
</protein>
<keyword evidence="3" id="KW-0812">Transmembrane</keyword>
<feature type="transmembrane region" description="Helical" evidence="3">
    <location>
        <begin position="413"/>
        <end position="434"/>
    </location>
</feature>
<sequence>MMTHDVGLVGGIERSLLLAAGALVDQGHTVYLAHGEGTVGPDAPFAESLFLPAFFDRGPKWESRQVRREVRRLRDFVRDNGVELLHVHGIPRNAVQFRLPRIAPTVTTYHNLSCPNTARYQWGPRQPCSRTIGVSCVTTGYRRLGCGRVGDGSPLGLLQFLRGMQQDRRMRAAVRRSDRIVAPSAWTRDLLVSEGADPARVDVVAPPITTFARRTPPDAQRVPLVSYVGRLVDFKGVDVVLRASQAIDVPHRVVIAGDGPVRGELEALAAELGIAERVEFVGSVSPEAAQELREASAVVAVPSLVPETFCMAGPEALAVGTPVVAHAVGGMGAWISQGGPLVSVAGLSEVGDWTALLRERLLAAPDGGDRRRVESRIRAGLSVQAHTAALLEVYAAALGAAPHRPEAATRVPVGAMAALLPLLALVALLGGLVLA</sequence>
<dbReference type="Pfam" id="PF00534">
    <property type="entry name" value="Glycos_transf_1"/>
    <property type="match status" value="1"/>
</dbReference>